<feature type="region of interest" description="Disordered" evidence="1">
    <location>
        <begin position="1"/>
        <end position="22"/>
    </location>
</feature>
<name>A0A4S4LME9_9AGAM</name>
<dbReference type="Proteomes" id="UP000308199">
    <property type="component" value="Unassembled WGS sequence"/>
</dbReference>
<dbReference type="PROSITE" id="PS51048">
    <property type="entry name" value="SGS"/>
    <property type="match status" value="1"/>
</dbReference>
<dbReference type="Gene3D" id="2.60.40.790">
    <property type="match status" value="1"/>
</dbReference>
<dbReference type="SUPFAM" id="SSF49764">
    <property type="entry name" value="HSP20-like chaperones"/>
    <property type="match status" value="1"/>
</dbReference>
<feature type="domain" description="SGS" evidence="2">
    <location>
        <begin position="145"/>
        <end position="242"/>
    </location>
</feature>
<evidence type="ECO:0000313" key="5">
    <source>
        <dbReference type="Proteomes" id="UP000308199"/>
    </source>
</evidence>
<dbReference type="InterPro" id="IPR008978">
    <property type="entry name" value="HSP20-like_chaperone"/>
</dbReference>
<accession>A0A4S4LME9</accession>
<feature type="compositionally biased region" description="Polar residues" evidence="1">
    <location>
        <begin position="1"/>
        <end position="10"/>
    </location>
</feature>
<reference evidence="4 5" key="1">
    <citation type="submission" date="2019-02" db="EMBL/GenBank/DDBJ databases">
        <title>Genome sequencing of the rare red list fungi Phellinidium pouzarii.</title>
        <authorList>
            <person name="Buettner E."/>
            <person name="Kellner H."/>
        </authorList>
    </citation>
    <scope>NUCLEOTIDE SEQUENCE [LARGE SCALE GENOMIC DNA]</scope>
    <source>
        <strain evidence="4 5">DSM 108285</strain>
    </source>
</reference>
<dbReference type="InterPro" id="IPR044563">
    <property type="entry name" value="Sgt1-like"/>
</dbReference>
<proteinExistence type="predicted"/>
<protein>
    <recommendedName>
        <fullName evidence="6">SGS domain-containing protein</fullName>
    </recommendedName>
</protein>
<dbReference type="PANTHER" id="PTHR45862">
    <property type="entry name" value="PROTEIN SGT1 HOMOLOG"/>
    <property type="match status" value="1"/>
</dbReference>
<feature type="region of interest" description="Disordered" evidence="1">
    <location>
        <begin position="216"/>
        <end position="242"/>
    </location>
</feature>
<evidence type="ECO:0000259" key="3">
    <source>
        <dbReference type="PROSITE" id="PS51203"/>
    </source>
</evidence>
<comment type="caution">
    <text evidence="4">The sequence shown here is derived from an EMBL/GenBank/DDBJ whole genome shotgun (WGS) entry which is preliminary data.</text>
</comment>
<gene>
    <name evidence="4" type="ORF">EW145_g793</name>
</gene>
<dbReference type="Pfam" id="PF05002">
    <property type="entry name" value="SGS"/>
    <property type="match status" value="1"/>
</dbReference>
<dbReference type="Pfam" id="PF04969">
    <property type="entry name" value="CS"/>
    <property type="match status" value="1"/>
</dbReference>
<dbReference type="AlphaFoldDB" id="A0A4S4LME9"/>
<evidence type="ECO:0000256" key="1">
    <source>
        <dbReference type="SAM" id="MobiDB-lite"/>
    </source>
</evidence>
<evidence type="ECO:0000313" key="4">
    <source>
        <dbReference type="EMBL" id="THH11190.1"/>
    </source>
</evidence>
<dbReference type="OrthoDB" id="1898560at2759"/>
<sequence>MAQAADSIQVTDEPPSQPRHSFYETDEKLTLDIFDKGVNPGEVSIKFEPRTFIYENGTTTKLVLQPLKGEIDTDASSFTVGKVKVEIKLVKRVQGRWGILEGDSPDGIFHFNLESVFNTEVTILQVLAAPTPFLAPSTSSVPQVESAATKAAKKKDWERLTKDILESDKEKSLKEDPNVGGDSTVNGFFQQLFANADEDTKRAMMKSYVESGGTTLSTNWEEVGKGPVGVKPPQGLEWKRWD</sequence>
<feature type="domain" description="CS" evidence="3">
    <location>
        <begin position="15"/>
        <end position="101"/>
    </location>
</feature>
<dbReference type="InterPro" id="IPR007052">
    <property type="entry name" value="CS_dom"/>
</dbReference>
<dbReference type="GO" id="GO:0051087">
    <property type="term" value="F:protein-folding chaperone binding"/>
    <property type="evidence" value="ECO:0007669"/>
    <property type="project" value="InterPro"/>
</dbReference>
<evidence type="ECO:0008006" key="6">
    <source>
        <dbReference type="Google" id="ProtNLM"/>
    </source>
</evidence>
<dbReference type="PROSITE" id="PS51203">
    <property type="entry name" value="CS"/>
    <property type="match status" value="1"/>
</dbReference>
<dbReference type="EMBL" id="SGPK01000018">
    <property type="protein sequence ID" value="THH11190.1"/>
    <property type="molecule type" value="Genomic_DNA"/>
</dbReference>
<evidence type="ECO:0000259" key="2">
    <source>
        <dbReference type="PROSITE" id="PS51048"/>
    </source>
</evidence>
<organism evidence="4 5">
    <name type="scientific">Phellinidium pouzarii</name>
    <dbReference type="NCBI Taxonomy" id="167371"/>
    <lineage>
        <taxon>Eukaryota</taxon>
        <taxon>Fungi</taxon>
        <taxon>Dikarya</taxon>
        <taxon>Basidiomycota</taxon>
        <taxon>Agaricomycotina</taxon>
        <taxon>Agaricomycetes</taxon>
        <taxon>Hymenochaetales</taxon>
        <taxon>Hymenochaetaceae</taxon>
        <taxon>Phellinidium</taxon>
    </lineage>
</organism>
<dbReference type="CDD" id="cd06466">
    <property type="entry name" value="p23_CS_SGT1_like"/>
    <property type="match status" value="1"/>
</dbReference>
<keyword evidence="5" id="KW-1185">Reference proteome</keyword>
<dbReference type="InterPro" id="IPR007699">
    <property type="entry name" value="SGS_dom"/>
</dbReference>